<evidence type="ECO:0000256" key="1">
    <source>
        <dbReference type="SAM" id="MobiDB-lite"/>
    </source>
</evidence>
<accession>A0AAV2KQ37</accession>
<dbReference type="Proteomes" id="UP001497482">
    <property type="component" value="Chromosome 2"/>
</dbReference>
<feature type="compositionally biased region" description="Polar residues" evidence="1">
    <location>
        <begin position="17"/>
        <end position="26"/>
    </location>
</feature>
<feature type="region of interest" description="Disordered" evidence="1">
    <location>
        <begin position="1"/>
        <end position="34"/>
    </location>
</feature>
<proteinExistence type="predicted"/>
<dbReference type="EMBL" id="OZ035824">
    <property type="protein sequence ID" value="CAL1592052.1"/>
    <property type="molecule type" value="Genomic_DNA"/>
</dbReference>
<evidence type="ECO:0000313" key="2">
    <source>
        <dbReference type="EMBL" id="CAL1592052.1"/>
    </source>
</evidence>
<sequence length="66" mass="7726">MTHFRSDQHQDPHRTMNSELRNTRPTTVKRGNGATISAADYEAKAQIQLWRRVCEPQDRSTTQMLR</sequence>
<organism evidence="2 3">
    <name type="scientific">Knipowitschia caucasica</name>
    <name type="common">Caucasian dwarf goby</name>
    <name type="synonym">Pomatoschistus caucasicus</name>
    <dbReference type="NCBI Taxonomy" id="637954"/>
    <lineage>
        <taxon>Eukaryota</taxon>
        <taxon>Metazoa</taxon>
        <taxon>Chordata</taxon>
        <taxon>Craniata</taxon>
        <taxon>Vertebrata</taxon>
        <taxon>Euteleostomi</taxon>
        <taxon>Actinopterygii</taxon>
        <taxon>Neopterygii</taxon>
        <taxon>Teleostei</taxon>
        <taxon>Neoteleostei</taxon>
        <taxon>Acanthomorphata</taxon>
        <taxon>Gobiaria</taxon>
        <taxon>Gobiiformes</taxon>
        <taxon>Gobioidei</taxon>
        <taxon>Gobiidae</taxon>
        <taxon>Gobiinae</taxon>
        <taxon>Knipowitschia</taxon>
    </lineage>
</organism>
<reference evidence="2 3" key="1">
    <citation type="submission" date="2024-04" db="EMBL/GenBank/DDBJ databases">
        <authorList>
            <person name="Waldvogel A.-M."/>
            <person name="Schoenle A."/>
        </authorList>
    </citation>
    <scope>NUCLEOTIDE SEQUENCE [LARGE SCALE GENOMIC DNA]</scope>
</reference>
<gene>
    <name evidence="2" type="ORF">KC01_LOCUS21365</name>
</gene>
<evidence type="ECO:0000313" key="3">
    <source>
        <dbReference type="Proteomes" id="UP001497482"/>
    </source>
</evidence>
<dbReference type="AlphaFoldDB" id="A0AAV2KQ37"/>
<keyword evidence="3" id="KW-1185">Reference proteome</keyword>
<protein>
    <submittedName>
        <fullName evidence="2">Uncharacterized protein</fullName>
    </submittedName>
</protein>
<feature type="compositionally biased region" description="Basic and acidic residues" evidence="1">
    <location>
        <begin position="1"/>
        <end position="16"/>
    </location>
</feature>
<name>A0AAV2KQ37_KNICA</name>